<dbReference type="InterPro" id="IPR003439">
    <property type="entry name" value="ABC_transporter-like_ATP-bd"/>
</dbReference>
<dbReference type="CDD" id="cd03219">
    <property type="entry name" value="ABC_Mj1267_LivG_branched"/>
    <property type="match status" value="1"/>
</dbReference>
<dbReference type="InterPro" id="IPR003593">
    <property type="entry name" value="AAA+_ATPase"/>
</dbReference>
<reference evidence="5 6" key="1">
    <citation type="journal article" date="2014" name="Nature">
        <title>An environmental bacterial taxon with a large and distinct metabolic repertoire.</title>
        <authorList>
            <person name="Wilson M.C."/>
            <person name="Mori T."/>
            <person name="Ruckert C."/>
            <person name="Uria A.R."/>
            <person name="Helf M.J."/>
            <person name="Takada K."/>
            <person name="Gernert C."/>
            <person name="Steffens U.A."/>
            <person name="Heycke N."/>
            <person name="Schmitt S."/>
            <person name="Rinke C."/>
            <person name="Helfrich E.J."/>
            <person name="Brachmann A.O."/>
            <person name="Gurgui C."/>
            <person name="Wakimoto T."/>
            <person name="Kracht M."/>
            <person name="Crusemann M."/>
            <person name="Hentschel U."/>
            <person name="Abe I."/>
            <person name="Matsunaga S."/>
            <person name="Kalinowski J."/>
            <person name="Takeyama H."/>
            <person name="Piel J."/>
        </authorList>
    </citation>
    <scope>NUCLEOTIDE SEQUENCE [LARGE SCALE GENOMIC DNA]</scope>
    <source>
        <strain evidence="6">TSY1</strain>
    </source>
</reference>
<feature type="domain" description="ABC transporter" evidence="4">
    <location>
        <begin position="4"/>
        <end position="243"/>
    </location>
</feature>
<dbReference type="PANTHER" id="PTHR45772">
    <property type="entry name" value="CONSERVED COMPONENT OF ABC TRANSPORTER FOR NATURAL AMINO ACIDS-RELATED"/>
    <property type="match status" value="1"/>
</dbReference>
<dbReference type="SUPFAM" id="SSF52540">
    <property type="entry name" value="P-loop containing nucleoside triphosphate hydrolases"/>
    <property type="match status" value="1"/>
</dbReference>
<dbReference type="GO" id="GO:0005886">
    <property type="term" value="C:plasma membrane"/>
    <property type="evidence" value="ECO:0007669"/>
    <property type="project" value="TreeGrafter"/>
</dbReference>
<proteinExistence type="predicted"/>
<dbReference type="Proteomes" id="UP000019141">
    <property type="component" value="Unassembled WGS sequence"/>
</dbReference>
<keyword evidence="2" id="KW-0547">Nucleotide-binding</keyword>
<name>W4LH67_ENTF1</name>
<dbReference type="Gene3D" id="3.40.50.300">
    <property type="entry name" value="P-loop containing nucleotide triphosphate hydrolases"/>
    <property type="match status" value="1"/>
</dbReference>
<organism evidence="5 6">
    <name type="scientific">Entotheonella factor</name>
    <dbReference type="NCBI Taxonomy" id="1429438"/>
    <lineage>
        <taxon>Bacteria</taxon>
        <taxon>Pseudomonadati</taxon>
        <taxon>Nitrospinota/Tectimicrobiota group</taxon>
        <taxon>Candidatus Tectimicrobiota</taxon>
        <taxon>Candidatus Entotheonellia</taxon>
        <taxon>Candidatus Entotheonellales</taxon>
        <taxon>Candidatus Entotheonellaceae</taxon>
        <taxon>Candidatus Entotheonella</taxon>
    </lineage>
</organism>
<evidence type="ECO:0000313" key="5">
    <source>
        <dbReference type="EMBL" id="ETW97302.1"/>
    </source>
</evidence>
<dbReference type="GO" id="GO:0016887">
    <property type="term" value="F:ATP hydrolysis activity"/>
    <property type="evidence" value="ECO:0007669"/>
    <property type="project" value="InterPro"/>
</dbReference>
<dbReference type="InterPro" id="IPR027417">
    <property type="entry name" value="P-loop_NTPase"/>
</dbReference>
<dbReference type="Pfam" id="PF00005">
    <property type="entry name" value="ABC_tran"/>
    <property type="match status" value="1"/>
</dbReference>
<evidence type="ECO:0000256" key="3">
    <source>
        <dbReference type="ARBA" id="ARBA00022840"/>
    </source>
</evidence>
<dbReference type="PATRIC" id="fig|1429438.4.peg.4468"/>
<dbReference type="AlphaFoldDB" id="W4LH67"/>
<comment type="caution">
    <text evidence="5">The sequence shown here is derived from an EMBL/GenBank/DDBJ whole genome shotgun (WGS) entry which is preliminary data.</text>
</comment>
<protein>
    <submittedName>
        <fullName evidence="5">ABC transporter ATP-binding protein</fullName>
    </submittedName>
</protein>
<evidence type="ECO:0000313" key="6">
    <source>
        <dbReference type="Proteomes" id="UP000019141"/>
    </source>
</evidence>
<sequence>MALLEVRGVVRVFGELRALDGVDFDVEAGQFHGLVGPNGSGKSTLMQCIAGALSPTQGHVTFDGQNVTGQRPDERAHAGLSIKFQITSVLPVLSVYDNVLLAMQSRSRTLDLLRSRSRNALHTRVLSALEQFKLSDRSDALASELSHGEQQWLEIAMSLACEPRLLLLDEPTAGMSLEERKVTGELLEPLRGSCALVVVEHDLDFIRDLCDRLTVLDQGQVVGTGTVAEIQQNPRVQEVFLTRV</sequence>
<evidence type="ECO:0000256" key="2">
    <source>
        <dbReference type="ARBA" id="ARBA00022741"/>
    </source>
</evidence>
<keyword evidence="6" id="KW-1185">Reference proteome</keyword>
<dbReference type="PANTHER" id="PTHR45772:SF2">
    <property type="entry name" value="ABC TRANSPORTER ATP-BINDING PROTEIN"/>
    <property type="match status" value="1"/>
</dbReference>
<dbReference type="HOGENOM" id="CLU_000604_1_2_7"/>
<keyword evidence="3 5" id="KW-0067">ATP-binding</keyword>
<dbReference type="EMBL" id="AZHW01000681">
    <property type="protein sequence ID" value="ETW97302.1"/>
    <property type="molecule type" value="Genomic_DNA"/>
</dbReference>
<keyword evidence="1" id="KW-0813">Transport</keyword>
<accession>W4LH67</accession>
<evidence type="ECO:0000256" key="1">
    <source>
        <dbReference type="ARBA" id="ARBA00022448"/>
    </source>
</evidence>
<dbReference type="InterPro" id="IPR051120">
    <property type="entry name" value="ABC_AA/LPS_Transport"/>
</dbReference>
<gene>
    <name evidence="5" type="ORF">ETSY1_23210</name>
</gene>
<dbReference type="GO" id="GO:0005524">
    <property type="term" value="F:ATP binding"/>
    <property type="evidence" value="ECO:0007669"/>
    <property type="project" value="UniProtKB-KW"/>
</dbReference>
<evidence type="ECO:0000259" key="4">
    <source>
        <dbReference type="PROSITE" id="PS50893"/>
    </source>
</evidence>
<dbReference type="PROSITE" id="PS50893">
    <property type="entry name" value="ABC_TRANSPORTER_2"/>
    <property type="match status" value="1"/>
</dbReference>
<dbReference type="SMART" id="SM00382">
    <property type="entry name" value="AAA"/>
    <property type="match status" value="1"/>
</dbReference>